<dbReference type="RefSeq" id="WP_057825141.1">
    <property type="nucleotide sequence ID" value="NZ_AZFX01000078.1"/>
</dbReference>
<gene>
    <name evidence="2" type="ORF">FC15_GL000296</name>
</gene>
<feature type="transmembrane region" description="Helical" evidence="1">
    <location>
        <begin position="67"/>
        <end position="88"/>
    </location>
</feature>
<sequence length="399" mass="45558">MINPWTLFSLTFASALFSYSLGWSSSYQDVNSNLVLFLVIAIILFFVMGFIFSSLKNPSAFVEKREIIFRDYLAHFFIFGGIILEGVYSKGFPLTGYIGGHVITYADYGIPMFHVALITVSCFYAVLNVNDYFEGQKTWQQAIQNIVIAFIPTILTYNRGMIMMTGMTMIFLYIRKTKFKFTPIKILSFGILGVAFLFLFGISGNYRINQNYGRPDLNMFQSDIILNQGNATKEFSESSVPKTFFWTYIYAASPLGNLANMVDKEKNLNNSESSIADFVVTQMIPDTIGKRLIDSNKSPIIPLVLPQFNVSTAFSGSFYYFGWIGMIVFLVFVFMFPFGYLMLIRSFALEYYDVAFSSLCTVYSLLFFGNFFSFTGLMLQLIFPFLLQLFRPDKLPQEI</sequence>
<name>A0A0R1VSZ1_9LACO</name>
<dbReference type="AlphaFoldDB" id="A0A0R1VSZ1"/>
<dbReference type="STRING" id="1423735.FC15_GL000296"/>
<feature type="transmembrane region" description="Helical" evidence="1">
    <location>
        <begin position="32"/>
        <end position="55"/>
    </location>
</feature>
<feature type="transmembrane region" description="Helical" evidence="1">
    <location>
        <begin position="186"/>
        <end position="206"/>
    </location>
</feature>
<feature type="transmembrane region" description="Helical" evidence="1">
    <location>
        <begin position="147"/>
        <end position="174"/>
    </location>
</feature>
<evidence type="ECO:0000313" key="3">
    <source>
        <dbReference type="Proteomes" id="UP000051315"/>
    </source>
</evidence>
<dbReference type="Proteomes" id="UP000051315">
    <property type="component" value="Unassembled WGS sequence"/>
</dbReference>
<keyword evidence="3" id="KW-1185">Reference proteome</keyword>
<dbReference type="EMBL" id="AZFX01000078">
    <property type="protein sequence ID" value="KRM08690.1"/>
    <property type="molecule type" value="Genomic_DNA"/>
</dbReference>
<protein>
    <recommendedName>
        <fullName evidence="4">Oligosaccharide repeat unit polymerase</fullName>
    </recommendedName>
</protein>
<comment type="caution">
    <text evidence="2">The sequence shown here is derived from an EMBL/GenBank/DDBJ whole genome shotgun (WGS) entry which is preliminary data.</text>
</comment>
<dbReference type="OrthoDB" id="6870757at2"/>
<feature type="transmembrane region" description="Helical" evidence="1">
    <location>
        <begin position="318"/>
        <end position="343"/>
    </location>
</feature>
<evidence type="ECO:0000313" key="2">
    <source>
        <dbReference type="EMBL" id="KRM08690.1"/>
    </source>
</evidence>
<accession>A0A0R1VSZ1</accession>
<keyword evidence="1" id="KW-0812">Transmembrane</keyword>
<keyword evidence="1" id="KW-1133">Transmembrane helix</keyword>
<proteinExistence type="predicted"/>
<evidence type="ECO:0008006" key="4">
    <source>
        <dbReference type="Google" id="ProtNLM"/>
    </source>
</evidence>
<feature type="transmembrane region" description="Helical" evidence="1">
    <location>
        <begin position="363"/>
        <end position="387"/>
    </location>
</feature>
<reference evidence="2 3" key="1">
    <citation type="journal article" date="2015" name="Genome Announc.">
        <title>Expanding the biotechnology potential of lactobacilli through comparative genomics of 213 strains and associated genera.</title>
        <authorList>
            <person name="Sun Z."/>
            <person name="Harris H.M."/>
            <person name="McCann A."/>
            <person name="Guo C."/>
            <person name="Argimon S."/>
            <person name="Zhang W."/>
            <person name="Yang X."/>
            <person name="Jeffery I.B."/>
            <person name="Cooney J.C."/>
            <person name="Kagawa T.F."/>
            <person name="Liu W."/>
            <person name="Song Y."/>
            <person name="Salvetti E."/>
            <person name="Wrobel A."/>
            <person name="Rasinkangas P."/>
            <person name="Parkhill J."/>
            <person name="Rea M.C."/>
            <person name="O'Sullivan O."/>
            <person name="Ritari J."/>
            <person name="Douillard F.P."/>
            <person name="Paul Ross R."/>
            <person name="Yang R."/>
            <person name="Briner A.E."/>
            <person name="Felis G.E."/>
            <person name="de Vos W.M."/>
            <person name="Barrangou R."/>
            <person name="Klaenhammer T.R."/>
            <person name="Caufield P.W."/>
            <person name="Cui Y."/>
            <person name="Zhang H."/>
            <person name="O'Toole P.W."/>
        </authorList>
    </citation>
    <scope>NUCLEOTIDE SEQUENCE [LARGE SCALE GENOMIC DNA]</scope>
    <source>
        <strain evidence="2 3">DSM 17758</strain>
    </source>
</reference>
<organism evidence="2 3">
    <name type="scientific">Lapidilactobacillus concavus DSM 17758</name>
    <dbReference type="NCBI Taxonomy" id="1423735"/>
    <lineage>
        <taxon>Bacteria</taxon>
        <taxon>Bacillati</taxon>
        <taxon>Bacillota</taxon>
        <taxon>Bacilli</taxon>
        <taxon>Lactobacillales</taxon>
        <taxon>Lactobacillaceae</taxon>
        <taxon>Lapidilactobacillus</taxon>
    </lineage>
</organism>
<evidence type="ECO:0000256" key="1">
    <source>
        <dbReference type="SAM" id="Phobius"/>
    </source>
</evidence>
<feature type="transmembrane region" description="Helical" evidence="1">
    <location>
        <begin position="108"/>
        <end position="127"/>
    </location>
</feature>
<dbReference type="PATRIC" id="fig|1423735.3.peg.302"/>
<keyword evidence="1" id="KW-0472">Membrane</keyword>